<evidence type="ECO:0000313" key="4">
    <source>
        <dbReference type="RefSeq" id="XP_013394552.1"/>
    </source>
</evidence>
<dbReference type="STRING" id="7574.A0A1S3I8H1"/>
<feature type="domain" description="C2H2-type" evidence="2">
    <location>
        <begin position="59"/>
        <end position="82"/>
    </location>
</feature>
<gene>
    <name evidence="4" type="primary">LOC106162004</name>
</gene>
<name>A0A1S3I8H1_LINAN</name>
<organism evidence="3 4">
    <name type="scientific">Lingula anatina</name>
    <name type="common">Brachiopod</name>
    <name type="synonym">Lingula unguis</name>
    <dbReference type="NCBI Taxonomy" id="7574"/>
    <lineage>
        <taxon>Eukaryota</taxon>
        <taxon>Metazoa</taxon>
        <taxon>Spiralia</taxon>
        <taxon>Lophotrochozoa</taxon>
        <taxon>Brachiopoda</taxon>
        <taxon>Linguliformea</taxon>
        <taxon>Lingulata</taxon>
        <taxon>Lingulida</taxon>
        <taxon>Linguloidea</taxon>
        <taxon>Lingulidae</taxon>
        <taxon>Lingula</taxon>
    </lineage>
</organism>
<dbReference type="GeneID" id="106162004"/>
<dbReference type="InterPro" id="IPR039258">
    <property type="entry name" value="ZNF511"/>
</dbReference>
<evidence type="ECO:0000259" key="2">
    <source>
        <dbReference type="PROSITE" id="PS00028"/>
    </source>
</evidence>
<dbReference type="Proteomes" id="UP000085678">
    <property type="component" value="Unplaced"/>
</dbReference>
<dbReference type="OrthoDB" id="18440at2759"/>
<feature type="compositionally biased region" description="Basic residues" evidence="1">
    <location>
        <begin position="267"/>
        <end position="279"/>
    </location>
</feature>
<keyword evidence="3" id="KW-1185">Reference proteome</keyword>
<dbReference type="PANTHER" id="PTHR21354">
    <property type="entry name" value="ZINC FINGER PROTEIN 511"/>
    <property type="match status" value="1"/>
</dbReference>
<dbReference type="PANTHER" id="PTHR21354:SF0">
    <property type="entry name" value="ZINC FINGER PROTEIN 511"/>
    <property type="match status" value="1"/>
</dbReference>
<proteinExistence type="predicted"/>
<sequence length="308" mass="34736">MCAPFKWSWEPVKRRLPPCHPLFEEGDLVCSLQAKLIPVNGEGEEEGSIEDGSSTMIPCNIAGCTRCFQTIGSYEAHYRDFHTHVCSECKRRFPTNHLLEVHILEWHDTMFHLLARQKNMYQCLVEACADKFPDAKSRKDHMIKQHHYPASYRWDRQKKPKPKKEASEDSCKMDISDPTETKQSLKCTDIGGQQQDMDNVLQAQGGASESTGATGGTGQQQQEMDVVQGGDTGGGGQQRRFVYSVPPTICFGAGAARGFSRHGYPNKGKKKKSKQRHWHLTQPEHLSTTVKIEDIQMNDLEKALDDKT</sequence>
<dbReference type="InterPro" id="IPR013087">
    <property type="entry name" value="Znf_C2H2_type"/>
</dbReference>
<dbReference type="KEGG" id="lak:106162004"/>
<reference evidence="4" key="1">
    <citation type="submission" date="2025-08" db="UniProtKB">
        <authorList>
            <consortium name="RefSeq"/>
        </authorList>
    </citation>
    <scope>IDENTIFICATION</scope>
    <source>
        <tissue evidence="4">Gonads</tissue>
    </source>
</reference>
<dbReference type="RefSeq" id="XP_013394552.1">
    <property type="nucleotide sequence ID" value="XM_013539098.2"/>
</dbReference>
<feature type="compositionally biased region" description="Basic and acidic residues" evidence="1">
    <location>
        <begin position="153"/>
        <end position="175"/>
    </location>
</feature>
<evidence type="ECO:0000313" key="3">
    <source>
        <dbReference type="Proteomes" id="UP000085678"/>
    </source>
</evidence>
<protein>
    <submittedName>
        <fullName evidence="4">Zinc finger protein 511</fullName>
    </submittedName>
</protein>
<accession>A0A1S3I8H1</accession>
<dbReference type="PROSITE" id="PS00028">
    <property type="entry name" value="ZINC_FINGER_C2H2_1"/>
    <property type="match status" value="2"/>
</dbReference>
<dbReference type="SMART" id="SM00355">
    <property type="entry name" value="ZnF_C2H2"/>
    <property type="match status" value="3"/>
</dbReference>
<dbReference type="Gene3D" id="3.30.160.60">
    <property type="entry name" value="Classic Zinc Finger"/>
    <property type="match status" value="1"/>
</dbReference>
<dbReference type="AlphaFoldDB" id="A0A1S3I8H1"/>
<feature type="region of interest" description="Disordered" evidence="1">
    <location>
        <begin position="139"/>
        <end position="184"/>
    </location>
</feature>
<dbReference type="InParanoid" id="A0A1S3I8H1"/>
<evidence type="ECO:0000256" key="1">
    <source>
        <dbReference type="SAM" id="MobiDB-lite"/>
    </source>
</evidence>
<feature type="domain" description="C2H2-type" evidence="2">
    <location>
        <begin position="86"/>
        <end position="107"/>
    </location>
</feature>
<dbReference type="OMA" id="DGDICRH"/>
<feature type="region of interest" description="Disordered" evidence="1">
    <location>
        <begin position="258"/>
        <end position="280"/>
    </location>
</feature>